<gene>
    <name evidence="2" type="ORF">B4102_1352</name>
    <name evidence="3" type="ORF">JGZ69_16200</name>
</gene>
<keyword evidence="1" id="KW-1133">Transmembrane helix</keyword>
<dbReference type="Proteomes" id="UP000595512">
    <property type="component" value="Chromosome"/>
</dbReference>
<keyword evidence="1" id="KW-0472">Membrane</keyword>
<accession>A0A150KLL9</accession>
<organism evidence="2 4">
    <name type="scientific">Heyndrickxia sporothermodurans</name>
    <dbReference type="NCBI Taxonomy" id="46224"/>
    <lineage>
        <taxon>Bacteria</taxon>
        <taxon>Bacillati</taxon>
        <taxon>Bacillota</taxon>
        <taxon>Bacilli</taxon>
        <taxon>Bacillales</taxon>
        <taxon>Bacillaceae</taxon>
        <taxon>Heyndrickxia</taxon>
    </lineage>
</organism>
<dbReference type="EMBL" id="LQYN01000097">
    <property type="protein sequence ID" value="KYC95081.1"/>
    <property type="molecule type" value="Genomic_DNA"/>
</dbReference>
<dbReference type="InterPro" id="IPR025622">
    <property type="entry name" value="YqzE"/>
</dbReference>
<dbReference type="Pfam" id="PF14038">
    <property type="entry name" value="YqzE"/>
    <property type="match status" value="1"/>
</dbReference>
<protein>
    <submittedName>
        <fullName evidence="3">YqzE family protein</fullName>
    </submittedName>
</protein>
<evidence type="ECO:0000256" key="1">
    <source>
        <dbReference type="SAM" id="Phobius"/>
    </source>
</evidence>
<sequence length="58" mass="7237">MSTNDYIKFITQTFVKHFDTPKLDRKQHRIQRKEEKAPFLYRWFGILPYSIIMVFKRK</sequence>
<dbReference type="EMBL" id="CP066701">
    <property type="protein sequence ID" value="QQX24334.1"/>
    <property type="molecule type" value="Genomic_DNA"/>
</dbReference>
<dbReference type="KEGG" id="hspo:JGZ69_16200"/>
<reference evidence="2 4" key="1">
    <citation type="submission" date="2016-01" db="EMBL/GenBank/DDBJ databases">
        <title>Genome Sequences of Twelve Sporeforming Bacillus Species Isolated from Foods.</title>
        <authorList>
            <person name="Berendsen E.M."/>
            <person name="Wells-Bennik M.H."/>
            <person name="Krawcyk A.O."/>
            <person name="De Jong A."/>
            <person name="Holsappel S."/>
            <person name="Eijlander R.T."/>
            <person name="Kuipers O.P."/>
        </authorList>
    </citation>
    <scope>NUCLEOTIDE SEQUENCE [LARGE SCALE GENOMIC DNA]</scope>
    <source>
        <strain evidence="2 4">B4102</strain>
    </source>
</reference>
<feature type="transmembrane region" description="Helical" evidence="1">
    <location>
        <begin position="39"/>
        <end position="55"/>
    </location>
</feature>
<dbReference type="GeneID" id="62500376"/>
<dbReference type="RefSeq" id="WP_066234403.1">
    <property type="nucleotide sequence ID" value="NZ_CP066701.1"/>
</dbReference>
<dbReference type="Proteomes" id="UP000075666">
    <property type="component" value="Unassembled WGS sequence"/>
</dbReference>
<evidence type="ECO:0000313" key="4">
    <source>
        <dbReference type="Proteomes" id="UP000075666"/>
    </source>
</evidence>
<evidence type="ECO:0000313" key="5">
    <source>
        <dbReference type="Proteomes" id="UP000595512"/>
    </source>
</evidence>
<dbReference type="PATRIC" id="fig|46224.3.peg.91"/>
<keyword evidence="1" id="KW-0812">Transmembrane</keyword>
<name>A0A150KLL9_9BACI</name>
<keyword evidence="4" id="KW-1185">Reference proteome</keyword>
<dbReference type="STRING" id="46224.B4102_1352"/>
<dbReference type="AlphaFoldDB" id="A0A150KLL9"/>
<proteinExistence type="predicted"/>
<evidence type="ECO:0000313" key="3">
    <source>
        <dbReference type="EMBL" id="QQX24334.1"/>
    </source>
</evidence>
<reference evidence="3 5" key="2">
    <citation type="submission" date="2020-12" db="EMBL/GenBank/DDBJ databases">
        <title>Taxonomic evaluation of the Bacillus sporothermodurans group of bacteria based on whole genome sequences.</title>
        <authorList>
            <person name="Fiedler G."/>
            <person name="Herbstmann A.-D."/>
            <person name="Doll E."/>
            <person name="Wenning M."/>
            <person name="Brinks E."/>
            <person name="Kabisch J."/>
            <person name="Breitenwieser F."/>
            <person name="Lappann M."/>
            <person name="Boehnlein C."/>
            <person name="Franz C."/>
        </authorList>
    </citation>
    <scope>NUCLEOTIDE SEQUENCE [LARGE SCALE GENOMIC DNA]</scope>
    <source>
        <strain evidence="3 5">DSM 10599</strain>
    </source>
</reference>
<dbReference type="OrthoDB" id="2691835at2"/>
<evidence type="ECO:0000313" key="2">
    <source>
        <dbReference type="EMBL" id="KYC95081.1"/>
    </source>
</evidence>